<proteinExistence type="predicted"/>
<evidence type="ECO:0000313" key="2">
    <source>
        <dbReference type="EMBL" id="QDL06943.1"/>
    </source>
</evidence>
<dbReference type="CDD" id="cd06438">
    <property type="entry name" value="EpsO_like"/>
    <property type="match status" value="1"/>
</dbReference>
<protein>
    <submittedName>
        <fullName evidence="2">Glycosyl transferase</fullName>
    </submittedName>
</protein>
<gene>
    <name evidence="2" type="ORF">DP114_02605</name>
</gene>
<keyword evidence="1" id="KW-0812">Transmembrane</keyword>
<keyword evidence="3" id="KW-1185">Reference proteome</keyword>
<dbReference type="InterPro" id="IPR029044">
    <property type="entry name" value="Nucleotide-diphossugar_trans"/>
</dbReference>
<feature type="transmembrane region" description="Helical" evidence="1">
    <location>
        <begin position="339"/>
        <end position="358"/>
    </location>
</feature>
<name>A0A856M718_9CYAN</name>
<accession>A0A856M718</accession>
<keyword evidence="1" id="KW-1133">Transmembrane helix</keyword>
<dbReference type="GO" id="GO:0016740">
    <property type="term" value="F:transferase activity"/>
    <property type="evidence" value="ECO:0007669"/>
    <property type="project" value="UniProtKB-KW"/>
</dbReference>
<evidence type="ECO:0000256" key="1">
    <source>
        <dbReference type="SAM" id="Phobius"/>
    </source>
</evidence>
<dbReference type="RefSeq" id="WP_171975362.1">
    <property type="nucleotide sequence ID" value="NZ_CAWOXK010000001.1"/>
</dbReference>
<organism evidence="2 3">
    <name type="scientific">Brasilonema sennae CENA114</name>
    <dbReference type="NCBI Taxonomy" id="415709"/>
    <lineage>
        <taxon>Bacteria</taxon>
        <taxon>Bacillati</taxon>
        <taxon>Cyanobacteriota</taxon>
        <taxon>Cyanophyceae</taxon>
        <taxon>Nostocales</taxon>
        <taxon>Scytonemataceae</taxon>
        <taxon>Brasilonema</taxon>
        <taxon>Bromeliae group (in: Brasilonema)</taxon>
    </lineage>
</organism>
<keyword evidence="2" id="KW-0808">Transferase</keyword>
<keyword evidence="1" id="KW-0472">Membrane</keyword>
<dbReference type="Pfam" id="PF13641">
    <property type="entry name" value="Glyco_tranf_2_3"/>
    <property type="match status" value="1"/>
</dbReference>
<dbReference type="PANTHER" id="PTHR48090">
    <property type="entry name" value="UNDECAPRENYL-PHOSPHATE 4-DEOXY-4-FORMAMIDO-L-ARABINOSE TRANSFERASE-RELATED"/>
    <property type="match status" value="1"/>
</dbReference>
<reference evidence="2 3" key="1">
    <citation type="submission" date="2018-06" db="EMBL/GenBank/DDBJ databases">
        <title>Comparative genomics of Brasilonema spp. strains.</title>
        <authorList>
            <person name="Alvarenga D.O."/>
            <person name="Fiore M.F."/>
            <person name="Varani A.M."/>
        </authorList>
    </citation>
    <scope>NUCLEOTIDE SEQUENCE [LARGE SCALE GENOMIC DNA]</scope>
    <source>
        <strain evidence="2 3">CENA114</strain>
    </source>
</reference>
<dbReference type="PANTHER" id="PTHR48090:SF6">
    <property type="entry name" value="SLR5056 PROTEIN"/>
    <property type="match status" value="1"/>
</dbReference>
<sequence length="408" mass="45191">MSISQFMASFTDVVLLVSASGLFIVCLFFLIECTAALLRITSDINKDNSQDLKVSVLVPAHNEEIVIGSTIEKLLPTLNRQDSLVVVADNCSDTTAEIARAKGATVIERHDLERKGKGYALDYGLEFMESAPPDVVVIVDADCTVEPDAISLLTQRAIALRAPVQATYLMSRPKNSQSSKDFVSQFSNIVRNLVRPRGLARLGQSCPLLGTGMAFPWTVIRSVNLANSHLLEDLKLGLDLTLAGHRPVFCPEAKVTGYLPQQSQAAKSQRTRWDHGHLQIMQTYVPILLKQAVFQKRFDLLVSVLDLCVPPLSLLVVMWLVLMALSLVFGVLAASWMPAVIVATAGLCFLIAILIAWTKFARQDLPLRELLTVPFYILWKIPVYFKFLVKPQSVWVRTERDSVNPTDS</sequence>
<dbReference type="EMBL" id="CP030118">
    <property type="protein sequence ID" value="QDL06943.1"/>
    <property type="molecule type" value="Genomic_DNA"/>
</dbReference>
<dbReference type="AlphaFoldDB" id="A0A856M718"/>
<dbReference type="Proteomes" id="UP000503129">
    <property type="component" value="Chromosome"/>
</dbReference>
<dbReference type="SUPFAM" id="SSF53448">
    <property type="entry name" value="Nucleotide-diphospho-sugar transferases"/>
    <property type="match status" value="1"/>
</dbReference>
<dbReference type="KEGG" id="bsen:DP114_02605"/>
<dbReference type="Gene3D" id="3.90.550.10">
    <property type="entry name" value="Spore Coat Polysaccharide Biosynthesis Protein SpsA, Chain A"/>
    <property type="match status" value="1"/>
</dbReference>
<evidence type="ECO:0000313" key="3">
    <source>
        <dbReference type="Proteomes" id="UP000503129"/>
    </source>
</evidence>
<dbReference type="InterPro" id="IPR050256">
    <property type="entry name" value="Glycosyltransferase_2"/>
</dbReference>